<accession>W7T5J0</accession>
<dbReference type="InterPro" id="IPR003140">
    <property type="entry name" value="PLipase/COase/thioEstase"/>
</dbReference>
<dbReference type="SUPFAM" id="SSF53474">
    <property type="entry name" value="alpha/beta-Hydrolases"/>
    <property type="match status" value="1"/>
</dbReference>
<dbReference type="PANTHER" id="PTHR10655:SF17">
    <property type="entry name" value="LYSOPHOSPHOLIPASE-LIKE PROTEIN 1"/>
    <property type="match status" value="1"/>
</dbReference>
<dbReference type="OrthoDB" id="2418081at2759"/>
<dbReference type="GO" id="GO:0052689">
    <property type="term" value="F:carboxylic ester hydrolase activity"/>
    <property type="evidence" value="ECO:0007669"/>
    <property type="project" value="TreeGrafter"/>
</dbReference>
<keyword evidence="6" id="KW-1185">Reference proteome</keyword>
<dbReference type="GO" id="GO:0008474">
    <property type="term" value="F:palmitoyl-(protein) hydrolase activity"/>
    <property type="evidence" value="ECO:0007669"/>
    <property type="project" value="TreeGrafter"/>
</dbReference>
<evidence type="ECO:0000259" key="4">
    <source>
        <dbReference type="Pfam" id="PF02230"/>
    </source>
</evidence>
<dbReference type="InterPro" id="IPR029058">
    <property type="entry name" value="AB_hydrolase_fold"/>
</dbReference>
<evidence type="ECO:0000313" key="6">
    <source>
        <dbReference type="Proteomes" id="UP000019335"/>
    </source>
</evidence>
<feature type="non-terminal residue" evidence="5">
    <location>
        <position position="220"/>
    </location>
</feature>
<comment type="similarity">
    <text evidence="1">Belongs to the AB hydrolase superfamily. AB hydrolase 2 family.</text>
</comment>
<dbReference type="Proteomes" id="UP000019335">
    <property type="component" value="Unassembled WGS sequence"/>
</dbReference>
<dbReference type="EMBL" id="AZIL01002361">
    <property type="protein sequence ID" value="EWM21802.1"/>
    <property type="molecule type" value="Genomic_DNA"/>
</dbReference>
<name>W7T5J0_9STRA</name>
<protein>
    <submittedName>
        <fullName evidence="5">Lysophospholipase ii</fullName>
    </submittedName>
</protein>
<feature type="chain" id="PRO_5004900558" evidence="3">
    <location>
        <begin position="31"/>
        <end position="220"/>
    </location>
</feature>
<dbReference type="GO" id="GO:0005737">
    <property type="term" value="C:cytoplasm"/>
    <property type="evidence" value="ECO:0007669"/>
    <property type="project" value="TreeGrafter"/>
</dbReference>
<gene>
    <name evidence="5" type="ORF">Naga_100065g28</name>
</gene>
<keyword evidence="3" id="KW-0732">Signal</keyword>
<evidence type="ECO:0000256" key="2">
    <source>
        <dbReference type="ARBA" id="ARBA00022801"/>
    </source>
</evidence>
<dbReference type="InterPro" id="IPR050565">
    <property type="entry name" value="LYPA1-2/EST-like"/>
</dbReference>
<dbReference type="Gene3D" id="3.40.50.1820">
    <property type="entry name" value="alpha/beta hydrolase"/>
    <property type="match status" value="1"/>
</dbReference>
<evidence type="ECO:0000256" key="1">
    <source>
        <dbReference type="ARBA" id="ARBA00006499"/>
    </source>
</evidence>
<reference evidence="5 6" key="1">
    <citation type="journal article" date="2014" name="Mol. Plant">
        <title>Chromosome Scale Genome Assembly and Transcriptome Profiling of Nannochloropsis gaditana in Nitrogen Depletion.</title>
        <authorList>
            <person name="Corteggiani Carpinelli E."/>
            <person name="Telatin A."/>
            <person name="Vitulo N."/>
            <person name="Forcato C."/>
            <person name="D'Angelo M."/>
            <person name="Schiavon R."/>
            <person name="Vezzi A."/>
            <person name="Giacometti G.M."/>
            <person name="Morosinotto T."/>
            <person name="Valle G."/>
        </authorList>
    </citation>
    <scope>NUCLEOTIDE SEQUENCE [LARGE SCALE GENOMIC DNA]</scope>
    <source>
        <strain evidence="5 6">B-31</strain>
    </source>
</reference>
<sequence>MSLPLPWSARRAICLSVSSILATAKSTAFAYPTSTFSADTRTRGLAVMTHRASRNDNVGGAGITLNPVGGPAQSSIIWMHGLGDSGEGWAGAFDPKVFPTTRMIFPTAPTRPITLNGGFPMPGWFDINGLDESSPEDRAGFEEAKQRIARIVQGEVEAGVPADKIVLGGFSQGGAVTLHLALRSEVRLGGAVILSGWLPLKADYPAALTEVGKAMPYFHG</sequence>
<dbReference type="PANTHER" id="PTHR10655">
    <property type="entry name" value="LYSOPHOSPHOLIPASE-RELATED"/>
    <property type="match status" value="1"/>
</dbReference>
<feature type="domain" description="Phospholipase/carboxylesterase/thioesterase" evidence="4">
    <location>
        <begin position="70"/>
        <end position="219"/>
    </location>
</feature>
<keyword evidence="2" id="KW-0378">Hydrolase</keyword>
<proteinExistence type="inferred from homology"/>
<feature type="signal peptide" evidence="3">
    <location>
        <begin position="1"/>
        <end position="30"/>
    </location>
</feature>
<dbReference type="Pfam" id="PF02230">
    <property type="entry name" value="Abhydrolase_2"/>
    <property type="match status" value="1"/>
</dbReference>
<comment type="caution">
    <text evidence="5">The sequence shown here is derived from an EMBL/GenBank/DDBJ whole genome shotgun (WGS) entry which is preliminary data.</text>
</comment>
<dbReference type="AlphaFoldDB" id="W7T5J0"/>
<evidence type="ECO:0000313" key="5">
    <source>
        <dbReference type="EMBL" id="EWM21802.1"/>
    </source>
</evidence>
<evidence type="ECO:0000256" key="3">
    <source>
        <dbReference type="SAM" id="SignalP"/>
    </source>
</evidence>
<organism evidence="5 6">
    <name type="scientific">Nannochloropsis gaditana</name>
    <dbReference type="NCBI Taxonomy" id="72520"/>
    <lineage>
        <taxon>Eukaryota</taxon>
        <taxon>Sar</taxon>
        <taxon>Stramenopiles</taxon>
        <taxon>Ochrophyta</taxon>
        <taxon>Eustigmatophyceae</taxon>
        <taxon>Eustigmatales</taxon>
        <taxon>Monodopsidaceae</taxon>
        <taxon>Nannochloropsis</taxon>
    </lineage>
</organism>